<evidence type="ECO:0000313" key="4">
    <source>
        <dbReference type="Proteomes" id="UP000070352"/>
    </source>
</evidence>
<comment type="caution">
    <text evidence="3">The sequence shown here is derived from an EMBL/GenBank/DDBJ whole genome shotgun (WGS) entry which is preliminary data.</text>
</comment>
<dbReference type="InterPro" id="IPR001387">
    <property type="entry name" value="Cro/C1-type_HTH"/>
</dbReference>
<sequence>MNMFGKRLKNIREKKKSSDSKWTQEYVADLIGVARSTYTAYENGTKQPPLETVNKIADLFGVSTDWLLGRDSTSSSHDELDEEIKKLLNDPENGIFFKDYLSAPEEKKKQLRDFMKFLLEQEKDRKPGDKQK</sequence>
<keyword evidence="1" id="KW-0238">DNA-binding</keyword>
<accession>A0A135L1V8</accession>
<dbReference type="OrthoDB" id="72638at2"/>
<name>A0A135L1V8_9BACI</name>
<evidence type="ECO:0000256" key="1">
    <source>
        <dbReference type="ARBA" id="ARBA00023125"/>
    </source>
</evidence>
<evidence type="ECO:0000259" key="2">
    <source>
        <dbReference type="PROSITE" id="PS50943"/>
    </source>
</evidence>
<dbReference type="SMART" id="SM00530">
    <property type="entry name" value="HTH_XRE"/>
    <property type="match status" value="1"/>
</dbReference>
<dbReference type="STRING" id="1413211.U473_01525"/>
<dbReference type="CDD" id="cd00093">
    <property type="entry name" value="HTH_XRE"/>
    <property type="match status" value="1"/>
</dbReference>
<dbReference type="SUPFAM" id="SSF47413">
    <property type="entry name" value="lambda repressor-like DNA-binding domains"/>
    <property type="match status" value="1"/>
</dbReference>
<dbReference type="PANTHER" id="PTHR46558">
    <property type="entry name" value="TRACRIPTIONAL REGULATORY PROTEIN-RELATED-RELATED"/>
    <property type="match status" value="1"/>
</dbReference>
<evidence type="ECO:0000313" key="3">
    <source>
        <dbReference type="EMBL" id="KXG42853.1"/>
    </source>
</evidence>
<dbReference type="Proteomes" id="UP000070352">
    <property type="component" value="Unassembled WGS sequence"/>
</dbReference>
<dbReference type="PANTHER" id="PTHR46558:SF14">
    <property type="entry name" value="HTH-TYPE TRANSCRIPTIONAL REGULATOR ANSR"/>
    <property type="match status" value="1"/>
</dbReference>
<gene>
    <name evidence="3" type="ORF">U473_01525</name>
</gene>
<reference evidence="3 4" key="1">
    <citation type="submission" date="2016-02" db="EMBL/GenBank/DDBJ databases">
        <title>Draft Genome for Tepidibacillus decaturensis nov. sp. Strain Z9, an Anaerobic, Moderately Thermophilic and Heterotrophic Bacterium from Deep Subsurface of the Illinois Basin, USA.</title>
        <authorList>
            <person name="Dong Y."/>
            <person name="Chang J.Y."/>
            <person name="Sanford R."/>
            <person name="Fouke B.W."/>
        </authorList>
    </citation>
    <scope>NUCLEOTIDE SEQUENCE [LARGE SCALE GENOMIC DNA]</scope>
    <source>
        <strain evidence="3 4">Z9</strain>
    </source>
</reference>
<organism evidence="3 4">
    <name type="scientific">Tepidibacillus decaturensis</name>
    <dbReference type="NCBI Taxonomy" id="1413211"/>
    <lineage>
        <taxon>Bacteria</taxon>
        <taxon>Bacillati</taxon>
        <taxon>Bacillota</taxon>
        <taxon>Bacilli</taxon>
        <taxon>Bacillales</taxon>
        <taxon>Bacillaceae</taxon>
        <taxon>Tepidibacillus</taxon>
    </lineage>
</organism>
<dbReference type="Pfam" id="PF01381">
    <property type="entry name" value="HTH_3"/>
    <property type="match status" value="1"/>
</dbReference>
<dbReference type="GO" id="GO:0003677">
    <property type="term" value="F:DNA binding"/>
    <property type="evidence" value="ECO:0007669"/>
    <property type="project" value="UniProtKB-KW"/>
</dbReference>
<dbReference type="PROSITE" id="PS50943">
    <property type="entry name" value="HTH_CROC1"/>
    <property type="match status" value="1"/>
</dbReference>
<dbReference type="AlphaFoldDB" id="A0A135L1V8"/>
<feature type="domain" description="HTH cro/C1-type" evidence="2">
    <location>
        <begin position="8"/>
        <end position="67"/>
    </location>
</feature>
<dbReference type="InterPro" id="IPR010982">
    <property type="entry name" value="Lambda_DNA-bd_dom_sf"/>
</dbReference>
<keyword evidence="4" id="KW-1185">Reference proteome</keyword>
<dbReference type="EMBL" id="LSKU01000001">
    <property type="protein sequence ID" value="KXG42853.1"/>
    <property type="molecule type" value="Genomic_DNA"/>
</dbReference>
<protein>
    <recommendedName>
        <fullName evidence="2">HTH cro/C1-type domain-containing protein</fullName>
    </recommendedName>
</protein>
<dbReference type="Gene3D" id="1.10.260.40">
    <property type="entry name" value="lambda repressor-like DNA-binding domains"/>
    <property type="match status" value="1"/>
</dbReference>
<proteinExistence type="predicted"/>